<feature type="domain" description="HTH cro/C1-type" evidence="2">
    <location>
        <begin position="5"/>
        <end position="59"/>
    </location>
</feature>
<organism evidence="3 4">
    <name type="scientific">Aeromicrobium alkaliterrae</name>
    <dbReference type="NCBI Taxonomy" id="302168"/>
    <lineage>
        <taxon>Bacteria</taxon>
        <taxon>Bacillati</taxon>
        <taxon>Actinomycetota</taxon>
        <taxon>Actinomycetes</taxon>
        <taxon>Propionibacteriales</taxon>
        <taxon>Nocardioidaceae</taxon>
        <taxon>Aeromicrobium</taxon>
    </lineage>
</organism>
<dbReference type="InterPro" id="IPR024370">
    <property type="entry name" value="PBP_domain"/>
</dbReference>
<name>A0ABN2JJJ4_9ACTN</name>
<evidence type="ECO:0000259" key="2">
    <source>
        <dbReference type="PROSITE" id="PS50943"/>
    </source>
</evidence>
<reference evidence="3 4" key="1">
    <citation type="journal article" date="2019" name="Int. J. Syst. Evol. Microbiol.">
        <title>The Global Catalogue of Microorganisms (GCM) 10K type strain sequencing project: providing services to taxonomists for standard genome sequencing and annotation.</title>
        <authorList>
            <consortium name="The Broad Institute Genomics Platform"/>
            <consortium name="The Broad Institute Genome Sequencing Center for Infectious Disease"/>
            <person name="Wu L."/>
            <person name="Ma J."/>
        </authorList>
    </citation>
    <scope>NUCLEOTIDE SEQUENCE [LARGE SCALE GENOMIC DNA]</scope>
    <source>
        <strain evidence="3 4">JCM 13518</strain>
    </source>
</reference>
<accession>A0ABN2JJJ4</accession>
<sequence length="354" mass="36754">MNDRIQAERRARGWSQAELARRAGVSRPLVGAIEAGRQDPGVTAAMGLARALGTTVEDLFAPPAARAVDVLGEVRPPGTAVVGARVGEMLVSVPRSYGVDGSESWSVADGVWDGTQVSWMPGGSPADLVLAGCDPILGVLTGLAGRTGHRVLGVHASTGRSIAALAAGRVHGVLVHARPGDLPEPPVAVDRWHVARWQVGLGAEGAAAPQVEQLADRRPVVVQRDAGAGTQQAFARALSEVGATADLPGPVGHGHVDVARRVLSGVGEVGVLMEPAALALGLTFTALETHEVELWVDQEWANLPATAAVLDALTSEALVRRARLLDGYDPSGCGTPLETEHPGPRRIRPTERPS</sequence>
<evidence type="ECO:0000313" key="4">
    <source>
        <dbReference type="Proteomes" id="UP001501057"/>
    </source>
</evidence>
<evidence type="ECO:0000313" key="3">
    <source>
        <dbReference type="EMBL" id="GAA1729476.1"/>
    </source>
</evidence>
<comment type="caution">
    <text evidence="3">The sequence shown here is derived from an EMBL/GenBank/DDBJ whole genome shotgun (WGS) entry which is preliminary data.</text>
</comment>
<gene>
    <name evidence="3" type="ORF">GCM10009710_07600</name>
</gene>
<dbReference type="SMART" id="SM00530">
    <property type="entry name" value="HTH_XRE"/>
    <property type="match status" value="1"/>
</dbReference>
<feature type="compositionally biased region" description="Basic and acidic residues" evidence="1">
    <location>
        <begin position="338"/>
        <end position="354"/>
    </location>
</feature>
<proteinExistence type="predicted"/>
<dbReference type="RefSeq" id="WP_344197908.1">
    <property type="nucleotide sequence ID" value="NZ_BAAAME010000002.1"/>
</dbReference>
<feature type="region of interest" description="Disordered" evidence="1">
    <location>
        <begin position="329"/>
        <end position="354"/>
    </location>
</feature>
<dbReference type="PANTHER" id="PTHR38431">
    <property type="entry name" value="BLL2305 PROTEIN"/>
    <property type="match status" value="1"/>
</dbReference>
<dbReference type="InterPro" id="IPR010982">
    <property type="entry name" value="Lambda_DNA-bd_dom_sf"/>
</dbReference>
<dbReference type="InterPro" id="IPR001387">
    <property type="entry name" value="Cro/C1-type_HTH"/>
</dbReference>
<dbReference type="Proteomes" id="UP001501057">
    <property type="component" value="Unassembled WGS sequence"/>
</dbReference>
<dbReference type="SUPFAM" id="SSF47413">
    <property type="entry name" value="lambda repressor-like DNA-binding domains"/>
    <property type="match status" value="1"/>
</dbReference>
<keyword evidence="4" id="KW-1185">Reference proteome</keyword>
<protein>
    <recommendedName>
        <fullName evidence="2">HTH cro/C1-type domain-containing protein</fullName>
    </recommendedName>
</protein>
<dbReference type="Pfam" id="PF01381">
    <property type="entry name" value="HTH_3"/>
    <property type="match status" value="1"/>
</dbReference>
<evidence type="ECO:0000256" key="1">
    <source>
        <dbReference type="SAM" id="MobiDB-lite"/>
    </source>
</evidence>
<dbReference type="EMBL" id="BAAAME010000002">
    <property type="protein sequence ID" value="GAA1729476.1"/>
    <property type="molecule type" value="Genomic_DNA"/>
</dbReference>
<dbReference type="PROSITE" id="PS50943">
    <property type="entry name" value="HTH_CROC1"/>
    <property type="match status" value="1"/>
</dbReference>
<dbReference type="PANTHER" id="PTHR38431:SF1">
    <property type="entry name" value="BLL2305 PROTEIN"/>
    <property type="match status" value="1"/>
</dbReference>
<dbReference type="CDD" id="cd00093">
    <property type="entry name" value="HTH_XRE"/>
    <property type="match status" value="1"/>
</dbReference>
<dbReference type="Gene3D" id="1.10.260.40">
    <property type="entry name" value="lambda repressor-like DNA-binding domains"/>
    <property type="match status" value="1"/>
</dbReference>
<dbReference type="Pfam" id="PF12727">
    <property type="entry name" value="PBP_like"/>
    <property type="match status" value="1"/>
</dbReference>